<keyword evidence="1" id="KW-1133">Transmembrane helix</keyword>
<name>G8LYC6_ACECE</name>
<evidence type="ECO:0000256" key="1">
    <source>
        <dbReference type="SAM" id="Phobius"/>
    </source>
</evidence>
<dbReference type="Proteomes" id="UP000005435">
    <property type="component" value="Chromosome"/>
</dbReference>
<feature type="transmembrane region" description="Helical" evidence="1">
    <location>
        <begin position="49"/>
        <end position="69"/>
    </location>
</feature>
<feature type="transmembrane region" description="Helical" evidence="1">
    <location>
        <begin position="6"/>
        <end position="28"/>
    </location>
</feature>
<dbReference type="KEGG" id="ccl:Clocl_2308"/>
<feature type="transmembrane region" description="Helical" evidence="1">
    <location>
        <begin position="148"/>
        <end position="171"/>
    </location>
</feature>
<proteinExistence type="predicted"/>
<keyword evidence="3" id="KW-1185">Reference proteome</keyword>
<feature type="transmembrane region" description="Helical" evidence="1">
    <location>
        <begin position="89"/>
        <end position="117"/>
    </location>
</feature>
<dbReference type="HOGENOM" id="CLU_1037084_0_0_9"/>
<dbReference type="EMBL" id="CP003065">
    <property type="protein sequence ID" value="AEV68895.1"/>
    <property type="molecule type" value="Genomic_DNA"/>
</dbReference>
<accession>G8LYC6</accession>
<reference evidence="3" key="1">
    <citation type="submission" date="2011-12" db="EMBL/GenBank/DDBJ databases">
        <title>Complete sequence of Clostridium clariflavum DSM 19732.</title>
        <authorList>
            <consortium name="US DOE Joint Genome Institute"/>
            <person name="Lucas S."/>
            <person name="Han J."/>
            <person name="Lapidus A."/>
            <person name="Cheng J.-F."/>
            <person name="Goodwin L."/>
            <person name="Pitluck S."/>
            <person name="Peters L."/>
            <person name="Teshima H."/>
            <person name="Detter J.C."/>
            <person name="Han C."/>
            <person name="Tapia R."/>
            <person name="Land M."/>
            <person name="Hauser L."/>
            <person name="Kyrpides N."/>
            <person name="Ivanova N."/>
            <person name="Pagani I."/>
            <person name="Kitzmiller T."/>
            <person name="Lynd L."/>
            <person name="Izquierdo J."/>
            <person name="Woyke T."/>
        </authorList>
    </citation>
    <scope>NUCLEOTIDE SEQUENCE [LARGE SCALE GENOMIC DNA]</scope>
    <source>
        <strain evidence="3">DSM 19732 / NBRC 101661 / EBR45</strain>
    </source>
</reference>
<evidence type="ECO:0000313" key="2">
    <source>
        <dbReference type="EMBL" id="AEV68895.1"/>
    </source>
</evidence>
<sequence length="268" mass="31510" precursor="true">MQNTFIFVGLVLAFWVFYKLYQIINPFGRKIMDESISTIIRRGDLKQSITGTVVFFILVSMLLFIYIWTKVFFRVYLINRKDFGEYIYYFYPQQVIFGLPALFMGIMTSVICVDFLIRIFFKKYYFEICDYLKIYGGLSTQRTRTLDVTFAVASIGIIVHLAFFTNCYAVFKNDVIVANSLVSFKEKTYNYSQIEKILVSTHDRTSSGKEYEKYLVILVFDDGKEIATNDFGYRFLKNDIQDFIDFVSDKSEKEPIVKRNVKDLKSLK</sequence>
<organism evidence="2 3">
    <name type="scientific">Acetivibrio clariflavus (strain DSM 19732 / NBRC 101661 / EBR45)</name>
    <name type="common">Clostridium clariflavum</name>
    <dbReference type="NCBI Taxonomy" id="720554"/>
    <lineage>
        <taxon>Bacteria</taxon>
        <taxon>Bacillati</taxon>
        <taxon>Bacillota</taxon>
        <taxon>Clostridia</taxon>
        <taxon>Eubacteriales</taxon>
        <taxon>Oscillospiraceae</taxon>
        <taxon>Acetivibrio</taxon>
    </lineage>
</organism>
<evidence type="ECO:0000313" key="3">
    <source>
        <dbReference type="Proteomes" id="UP000005435"/>
    </source>
</evidence>
<protein>
    <submittedName>
        <fullName evidence="2">Uncharacterized protein</fullName>
    </submittedName>
</protein>
<keyword evidence="1" id="KW-0472">Membrane</keyword>
<dbReference type="AlphaFoldDB" id="G8LYC6"/>
<keyword evidence="1" id="KW-0812">Transmembrane</keyword>
<gene>
    <name evidence="2" type="ordered locus">Clocl_2308</name>
</gene>
<reference evidence="2 3" key="2">
    <citation type="journal article" date="2012" name="Stand. Genomic Sci.">
        <title>Complete Genome Sequence of Clostridium clariflavum DSM 19732.</title>
        <authorList>
            <person name="Izquierdo J.A."/>
            <person name="Goodwin L."/>
            <person name="Davenport K.W."/>
            <person name="Teshima H."/>
            <person name="Bruce D."/>
            <person name="Detter C."/>
            <person name="Tapia R."/>
            <person name="Han S."/>
            <person name="Land M."/>
            <person name="Hauser L."/>
            <person name="Jeffries C.D."/>
            <person name="Han J."/>
            <person name="Pitluck S."/>
            <person name="Nolan M."/>
            <person name="Chen A."/>
            <person name="Huntemann M."/>
            <person name="Mavromatis K."/>
            <person name="Mikhailova N."/>
            <person name="Liolios K."/>
            <person name="Woyke T."/>
            <person name="Lynd L.R."/>
        </authorList>
    </citation>
    <scope>NUCLEOTIDE SEQUENCE [LARGE SCALE GENOMIC DNA]</scope>
    <source>
        <strain evidence="3">DSM 19732 / NBRC 101661 / EBR45</strain>
    </source>
</reference>